<dbReference type="Pfam" id="PF00076">
    <property type="entry name" value="RRM_1"/>
    <property type="match status" value="5"/>
</dbReference>
<keyword evidence="1 2" id="KW-0694">RNA-binding</keyword>
<evidence type="ECO:0000256" key="1">
    <source>
        <dbReference type="ARBA" id="ARBA00022884"/>
    </source>
</evidence>
<feature type="region of interest" description="Disordered" evidence="3">
    <location>
        <begin position="81"/>
        <end position="280"/>
    </location>
</feature>
<evidence type="ECO:0000313" key="5">
    <source>
        <dbReference type="EMBL" id="OQR84771.1"/>
    </source>
</evidence>
<dbReference type="AlphaFoldDB" id="A0A1V9YGD5"/>
<dbReference type="FunFam" id="3.30.70.330:FF:000442">
    <property type="entry name" value="Multiple RNA-binding domain-containing protein 1"/>
    <property type="match status" value="1"/>
</dbReference>
<dbReference type="EMBL" id="JNBR01001836">
    <property type="protein sequence ID" value="OQR84771.1"/>
    <property type="molecule type" value="Genomic_DNA"/>
</dbReference>
<feature type="compositionally biased region" description="Acidic residues" evidence="3">
    <location>
        <begin position="226"/>
        <end position="244"/>
    </location>
</feature>
<proteinExistence type="predicted"/>
<feature type="domain" description="RRM" evidence="4">
    <location>
        <begin position="3"/>
        <end position="80"/>
    </location>
</feature>
<evidence type="ECO:0000256" key="3">
    <source>
        <dbReference type="SAM" id="MobiDB-lite"/>
    </source>
</evidence>
<dbReference type="OrthoDB" id="439639at2759"/>
<feature type="compositionally biased region" description="Acidic residues" evidence="3">
    <location>
        <begin position="188"/>
        <end position="200"/>
    </location>
</feature>
<feature type="domain" description="RRM" evidence="4">
    <location>
        <begin position="288"/>
        <end position="365"/>
    </location>
</feature>
<dbReference type="InterPro" id="IPR035979">
    <property type="entry name" value="RBD_domain_sf"/>
</dbReference>
<dbReference type="CDD" id="cd12318">
    <property type="entry name" value="RRM5_RBM19_like"/>
    <property type="match status" value="1"/>
</dbReference>
<organism evidence="5 6">
    <name type="scientific">Achlya hypogyna</name>
    <name type="common">Oomycete</name>
    <name type="synonym">Protoachlya hypogyna</name>
    <dbReference type="NCBI Taxonomy" id="1202772"/>
    <lineage>
        <taxon>Eukaryota</taxon>
        <taxon>Sar</taxon>
        <taxon>Stramenopiles</taxon>
        <taxon>Oomycota</taxon>
        <taxon>Saprolegniomycetes</taxon>
        <taxon>Saprolegniales</taxon>
        <taxon>Achlyaceae</taxon>
        <taxon>Achlya</taxon>
    </lineage>
</organism>
<keyword evidence="6" id="KW-1185">Reference proteome</keyword>
<feature type="domain" description="RRM" evidence="4">
    <location>
        <begin position="689"/>
        <end position="766"/>
    </location>
</feature>
<dbReference type="STRING" id="1202772.A0A1V9YGD5"/>
<feature type="domain" description="RRM" evidence="4">
    <location>
        <begin position="588"/>
        <end position="671"/>
    </location>
</feature>
<dbReference type="SUPFAM" id="SSF54928">
    <property type="entry name" value="RNA-binding domain, RBD"/>
    <property type="match status" value="5"/>
</dbReference>
<feature type="domain" description="RRM" evidence="4">
    <location>
        <begin position="478"/>
        <end position="550"/>
    </location>
</feature>
<dbReference type="CDD" id="cd12320">
    <property type="entry name" value="RRM6_RBM19_RRM5_MRD1"/>
    <property type="match status" value="1"/>
</dbReference>
<evidence type="ECO:0000313" key="6">
    <source>
        <dbReference type="Proteomes" id="UP000243579"/>
    </source>
</evidence>
<dbReference type="CDD" id="cd12317">
    <property type="entry name" value="RRM4_RBM19_RRM3_MRD1"/>
    <property type="match status" value="1"/>
</dbReference>
<dbReference type="SMART" id="SM00360">
    <property type="entry name" value="RRM"/>
    <property type="match status" value="5"/>
</dbReference>
<dbReference type="Gene3D" id="3.30.70.330">
    <property type="match status" value="5"/>
</dbReference>
<evidence type="ECO:0000259" key="4">
    <source>
        <dbReference type="PROSITE" id="PS50102"/>
    </source>
</evidence>
<dbReference type="PROSITE" id="PS50102">
    <property type="entry name" value="RRM"/>
    <property type="match status" value="5"/>
</dbReference>
<feature type="compositionally biased region" description="Basic and acidic residues" evidence="3">
    <location>
        <begin position="201"/>
        <end position="217"/>
    </location>
</feature>
<sequence length="805" mass="88725">MSTRLFVQNLPIYVDDDKLRKHFAANGEVTDACVVKTKDGKSRRFGFVGYKTEDQADRAQKFFDKTFFDTTRINVKIAQPRESTELERPWSKYSKGSSRHTEVTAPVEPEAPAPVDDTKPKKGKKMTGEDSAFDEFVETMQPRSQTKFWANDDAMAAGAGEGLAKIDEGSDDGSDGEYQDITKLHEDKDEDSDDENEDDFDKSIAPKKPMSDLDFLKSKMVKTLTSDDEEDDEDDDDDSDDEADTGAGRKDVETSDKVDSDEDEPSAKVVSEAASASKPVDDTVAPSARLFVRNLAYSTVEEDLQELFAGYGRITEVHMPLDDSKRTKGFGFVMFASEAEASAARAALDGKPFQGRLLHVLPAKGKLEPEALVDTANLTYKQKKEMERKQLANNKVGWNASFIRGDATVDALASRLNVQKGEILDKDAGNMAVRLAIGETMLLQENQQFFEQEGVDLGVIEGAAAKTKKGPAIERSSTVLLVKNLAFTTDETALAQLFRTYGELSRFVLPPSKTMALIEFVEASEARKAFRSLAYKKFQNMPLYLEWAPVKVFKGPATMSYTEKLKAQAAAAPARPEVEADNVAELDNTLCVKNLNFATTEKSLQALFEKVGHVRKATIARKKDPKTQKPTLSMGFGFVEFGTAAAAKKAMAQLHGTLLDGHAIDIKLSKKQLAPVKKSAAASSAKPSTKVICRNIAFEATIKDIRELFGAFGQLKTVRMPKKFDGKHRGFAFIEFLTEAEAKSAFASLASSHLYGRHLVLEWAEDAEDLDTLRAKAGRDLASIEDGHRAAKKLKSKDVEDDMDF</sequence>
<name>A0A1V9YGD5_ACHHY</name>
<dbReference type="PANTHER" id="PTHR10352">
    <property type="entry name" value="EUKARYOTIC TRANSLATION INITIATION FACTOR 3 SUBUNIT G"/>
    <property type="match status" value="1"/>
</dbReference>
<feature type="compositionally biased region" description="Basic and acidic residues" evidence="3">
    <location>
        <begin position="247"/>
        <end position="258"/>
    </location>
</feature>
<feature type="compositionally biased region" description="Low complexity" evidence="3">
    <location>
        <begin position="267"/>
        <end position="278"/>
    </location>
</feature>
<evidence type="ECO:0000256" key="2">
    <source>
        <dbReference type="PROSITE-ProRule" id="PRU00176"/>
    </source>
</evidence>
<feature type="compositionally biased region" description="Low complexity" evidence="3">
    <location>
        <begin position="103"/>
        <end position="115"/>
    </location>
</feature>
<dbReference type="FunFam" id="3.30.70.330:FF:000738">
    <property type="entry name" value="RNA-binding motif protein 19"/>
    <property type="match status" value="1"/>
</dbReference>
<comment type="caution">
    <text evidence="5">The sequence shown here is derived from an EMBL/GenBank/DDBJ whole genome shotgun (WGS) entry which is preliminary data.</text>
</comment>
<gene>
    <name evidence="5" type="ORF">ACHHYP_12978</name>
</gene>
<dbReference type="InterPro" id="IPR012677">
    <property type="entry name" value="Nucleotide-bd_a/b_plait_sf"/>
</dbReference>
<protein>
    <submittedName>
        <fullName evidence="5">RNA-binding protein</fullName>
    </submittedName>
</protein>
<accession>A0A1V9YGD5</accession>
<dbReference type="Proteomes" id="UP000243579">
    <property type="component" value="Unassembled WGS sequence"/>
</dbReference>
<dbReference type="CDD" id="cd12565">
    <property type="entry name" value="RRM1_MRD1"/>
    <property type="match status" value="1"/>
</dbReference>
<feature type="compositionally biased region" description="Acidic residues" evidence="3">
    <location>
        <begin position="169"/>
        <end position="178"/>
    </location>
</feature>
<dbReference type="InterPro" id="IPR000504">
    <property type="entry name" value="RRM_dom"/>
</dbReference>
<dbReference type="InterPro" id="IPR034423">
    <property type="entry name" value="RBM19_RRM5"/>
</dbReference>
<reference evidence="5 6" key="1">
    <citation type="journal article" date="2014" name="Genome Biol. Evol.">
        <title>The secreted proteins of Achlya hypogyna and Thraustotheca clavata identify the ancestral oomycete secretome and reveal gene acquisitions by horizontal gene transfer.</title>
        <authorList>
            <person name="Misner I."/>
            <person name="Blouin N."/>
            <person name="Leonard G."/>
            <person name="Richards T.A."/>
            <person name="Lane C.E."/>
        </authorList>
    </citation>
    <scope>NUCLEOTIDE SEQUENCE [LARGE SCALE GENOMIC DNA]</scope>
    <source>
        <strain evidence="5 6">ATCC 48635</strain>
    </source>
</reference>
<dbReference type="GO" id="GO:0003723">
    <property type="term" value="F:RNA binding"/>
    <property type="evidence" value="ECO:0007669"/>
    <property type="project" value="UniProtKB-UniRule"/>
</dbReference>